<organism evidence="2 3">
    <name type="scientific">Hominimerdicola aceti</name>
    <dbReference type="NCBI Taxonomy" id="2981726"/>
    <lineage>
        <taxon>Bacteria</taxon>
        <taxon>Bacillati</taxon>
        <taxon>Bacillota</taxon>
        <taxon>Clostridia</taxon>
        <taxon>Eubacteriales</taxon>
        <taxon>Oscillospiraceae</taxon>
        <taxon>Hominimerdicola</taxon>
    </lineage>
</organism>
<evidence type="ECO:0000313" key="2">
    <source>
        <dbReference type="EMBL" id="MCU6705621.1"/>
    </source>
</evidence>
<proteinExistence type="predicted"/>
<name>A0AAE3IIA4_9FIRM</name>
<gene>
    <name evidence="2" type="ORF">OCV57_06740</name>
</gene>
<dbReference type="Proteomes" id="UP001208131">
    <property type="component" value="Unassembled WGS sequence"/>
</dbReference>
<protein>
    <recommendedName>
        <fullName evidence="1">Replication-associated protein ORF2/G2P domain-containing protein</fullName>
    </recommendedName>
</protein>
<sequence>MANFYDLPPEVVLKNTKTKIYADGSSTTTYCNNYIFVDKNLEEYQQNQKILQLKRKWEKFEKSQQEEDVQTDMFEIIKKPAKVSKEERGERTDILKRAKDKVFDIAFSNEWAYFLTITFNGSEYDFSNADFVKKKLRRWLENQVKRKDMKYLLIPERHKNGGIHCHALINDCFDMVDSGTRLVTGYNKPVTLKTIEEKNLHVRNVVYNIPEWKYGFSTAIPVENNSAALAFYITKYITKGNNKIFGKYYWSSRNCNRDPQIIYSNTDFDSVSKLAITKPYTSNQYKYNTNVNIIPNFEEVSARFDNIADFLDYIYSDEYRKEYDDYFERSELNE</sequence>
<reference evidence="2 3" key="1">
    <citation type="journal article" date="2021" name="ISME Commun">
        <title>Automated analysis of genomic sequences facilitates high-throughput and comprehensive description of bacteria.</title>
        <authorList>
            <person name="Hitch T.C.A."/>
        </authorList>
    </citation>
    <scope>NUCLEOTIDE SEQUENCE [LARGE SCALE GENOMIC DNA]</scope>
    <source>
        <strain evidence="2 3">Sanger_31</strain>
    </source>
</reference>
<dbReference type="Pfam" id="PF23343">
    <property type="entry name" value="REP_ORF2-G2P"/>
    <property type="match status" value="1"/>
</dbReference>
<keyword evidence="3" id="KW-1185">Reference proteome</keyword>
<accession>A0AAE3IIA4</accession>
<dbReference type="EMBL" id="JAOQJZ010000005">
    <property type="protein sequence ID" value="MCU6705621.1"/>
    <property type="molecule type" value="Genomic_DNA"/>
</dbReference>
<comment type="caution">
    <text evidence="2">The sequence shown here is derived from an EMBL/GenBank/DDBJ whole genome shotgun (WGS) entry which is preliminary data.</text>
</comment>
<evidence type="ECO:0000259" key="1">
    <source>
        <dbReference type="Pfam" id="PF23343"/>
    </source>
</evidence>
<dbReference type="RefSeq" id="WP_267300914.1">
    <property type="nucleotide sequence ID" value="NZ_JAOQJZ010000005.1"/>
</dbReference>
<dbReference type="AlphaFoldDB" id="A0AAE3IIA4"/>
<evidence type="ECO:0000313" key="3">
    <source>
        <dbReference type="Proteomes" id="UP001208131"/>
    </source>
</evidence>
<feature type="domain" description="Replication-associated protein ORF2/G2P" evidence="1">
    <location>
        <begin position="113"/>
        <end position="240"/>
    </location>
</feature>
<dbReference type="InterPro" id="IPR056906">
    <property type="entry name" value="ORF2/G2P_dom"/>
</dbReference>